<sequence length="146" mass="16526">MAASVIHIPMLCSSPGKARQCGKHGQKGMWMNSSLRPSRKASCGELEPLGLNLYYGFLFWHCLMWSLLYLHFAVAETGPSMPAEPKRFSRVYWRNGHLTRGEPVTFVTISVPTLFLAAKKKWSLLVKMYAEGTVWLSYNMAKILNV</sequence>
<comment type="caution">
    <text evidence="1">The sequence shown here is derived from an EMBL/GenBank/DDBJ whole genome shotgun (WGS) entry which is preliminary data.</text>
</comment>
<dbReference type="EMBL" id="CM046399">
    <property type="protein sequence ID" value="KAI8528915.1"/>
    <property type="molecule type" value="Genomic_DNA"/>
</dbReference>
<keyword evidence="2" id="KW-1185">Reference proteome</keyword>
<evidence type="ECO:0000313" key="1">
    <source>
        <dbReference type="EMBL" id="KAI8528915.1"/>
    </source>
</evidence>
<reference evidence="1" key="1">
    <citation type="submission" date="2022-02" db="EMBL/GenBank/DDBJ databases">
        <title>Plant Genome Project.</title>
        <authorList>
            <person name="Zhang R.-G."/>
        </authorList>
    </citation>
    <scope>NUCLEOTIDE SEQUENCE</scope>
    <source>
        <strain evidence="1">AT1</strain>
    </source>
</reference>
<proteinExistence type="predicted"/>
<dbReference type="Proteomes" id="UP001062846">
    <property type="component" value="Chromosome 12"/>
</dbReference>
<protein>
    <submittedName>
        <fullName evidence="1">Uncharacterized protein</fullName>
    </submittedName>
</protein>
<organism evidence="1 2">
    <name type="scientific">Rhododendron molle</name>
    <name type="common">Chinese azalea</name>
    <name type="synonym">Azalea mollis</name>
    <dbReference type="NCBI Taxonomy" id="49168"/>
    <lineage>
        <taxon>Eukaryota</taxon>
        <taxon>Viridiplantae</taxon>
        <taxon>Streptophyta</taxon>
        <taxon>Embryophyta</taxon>
        <taxon>Tracheophyta</taxon>
        <taxon>Spermatophyta</taxon>
        <taxon>Magnoliopsida</taxon>
        <taxon>eudicotyledons</taxon>
        <taxon>Gunneridae</taxon>
        <taxon>Pentapetalae</taxon>
        <taxon>asterids</taxon>
        <taxon>Ericales</taxon>
        <taxon>Ericaceae</taxon>
        <taxon>Ericoideae</taxon>
        <taxon>Rhodoreae</taxon>
        <taxon>Rhododendron</taxon>
    </lineage>
</organism>
<name>A0ACC0LJW9_RHOML</name>
<evidence type="ECO:0000313" key="2">
    <source>
        <dbReference type="Proteomes" id="UP001062846"/>
    </source>
</evidence>
<gene>
    <name evidence="1" type="ORF">RHMOL_Rhmol12G0185000</name>
</gene>
<accession>A0ACC0LJW9</accession>